<reference evidence="8" key="1">
    <citation type="submission" date="2016-10" db="EMBL/GenBank/DDBJ databases">
        <authorList>
            <person name="Varghese N."/>
            <person name="Submissions S."/>
        </authorList>
    </citation>
    <scope>NUCLEOTIDE SEQUENCE [LARGE SCALE GENOMIC DNA]</scope>
    <source>
        <strain evidence="8">DSM 24204</strain>
    </source>
</reference>
<dbReference type="SUPFAM" id="SSF46785">
    <property type="entry name" value="Winged helix' DNA-binding domain"/>
    <property type="match status" value="1"/>
</dbReference>
<dbReference type="InterPro" id="IPR005119">
    <property type="entry name" value="LysR_subst-bd"/>
</dbReference>
<evidence type="ECO:0000259" key="5">
    <source>
        <dbReference type="PROSITE" id="PS50931"/>
    </source>
</evidence>
<reference evidence="7" key="2">
    <citation type="submission" date="2016-10" db="EMBL/GenBank/DDBJ databases">
        <authorList>
            <person name="de Groot N.N."/>
        </authorList>
    </citation>
    <scope>NUCLEOTIDE SEQUENCE [LARGE SCALE GENOMIC DNA]</scope>
    <source>
        <strain evidence="7">DSM 24204</strain>
    </source>
</reference>
<dbReference type="PROSITE" id="PS50931">
    <property type="entry name" value="HTH_LYSR"/>
    <property type="match status" value="1"/>
</dbReference>
<dbReference type="RefSeq" id="WP_090923229.1">
    <property type="nucleotide sequence ID" value="NZ_CP016180.1"/>
</dbReference>
<evidence type="ECO:0000256" key="4">
    <source>
        <dbReference type="ARBA" id="ARBA00023163"/>
    </source>
</evidence>
<evidence type="ECO:0000313" key="6">
    <source>
        <dbReference type="EMBL" id="MDP8086348.1"/>
    </source>
</evidence>
<dbReference type="InterPro" id="IPR058163">
    <property type="entry name" value="LysR-type_TF_proteobact-type"/>
</dbReference>
<dbReference type="Gene3D" id="3.40.190.290">
    <property type="match status" value="1"/>
</dbReference>
<dbReference type="EMBL" id="FOBN01000031">
    <property type="protein sequence ID" value="SEM62355.1"/>
    <property type="molecule type" value="Genomic_DNA"/>
</dbReference>
<reference evidence="6 9" key="3">
    <citation type="journal article" date="2023" name="Front. Microbiol.">
        <title>Phylogeography and host specificity of Pasteurellaceae pathogenic to sea-farmed fish in the north-east Atlantic.</title>
        <authorList>
            <person name="Gulla S."/>
            <person name="Colquhoun D.J."/>
            <person name="Olsen A.B."/>
            <person name="Spilsberg B."/>
            <person name="Lagesen K."/>
            <person name="Aakesson C.P."/>
            <person name="Strom S."/>
            <person name="Manji F."/>
            <person name="Birkbeck T.H."/>
            <person name="Nilsen H.K."/>
        </authorList>
    </citation>
    <scope>NUCLEOTIDE SEQUENCE [LARGE SCALE GENOMIC DNA]</scope>
    <source>
        <strain evidence="6 9">VIO11850</strain>
    </source>
</reference>
<feature type="domain" description="HTH lysR-type" evidence="5">
    <location>
        <begin position="1"/>
        <end position="57"/>
    </location>
</feature>
<dbReference type="GeneID" id="83544297"/>
<dbReference type="SUPFAM" id="SSF53850">
    <property type="entry name" value="Periplasmic binding protein-like II"/>
    <property type="match status" value="1"/>
</dbReference>
<dbReference type="CDD" id="cd08422">
    <property type="entry name" value="PBP2_CrgA_like"/>
    <property type="match status" value="1"/>
</dbReference>
<evidence type="ECO:0000256" key="3">
    <source>
        <dbReference type="ARBA" id="ARBA00023125"/>
    </source>
</evidence>
<keyword evidence="3" id="KW-0238">DNA-binding</keyword>
<dbReference type="GO" id="GO:0003700">
    <property type="term" value="F:DNA-binding transcription factor activity"/>
    <property type="evidence" value="ECO:0007669"/>
    <property type="project" value="InterPro"/>
</dbReference>
<keyword evidence="2" id="KW-0805">Transcription regulation</keyword>
<dbReference type="Proteomes" id="UP000198883">
    <property type="component" value="Unassembled WGS sequence"/>
</dbReference>
<comment type="similarity">
    <text evidence="1">Belongs to the LysR transcriptional regulatory family.</text>
</comment>
<dbReference type="EMBL" id="JASAVS010000032">
    <property type="protein sequence ID" value="MDP8086348.1"/>
    <property type="molecule type" value="Genomic_DNA"/>
</dbReference>
<dbReference type="GO" id="GO:0006351">
    <property type="term" value="P:DNA-templated transcription"/>
    <property type="evidence" value="ECO:0007669"/>
    <property type="project" value="TreeGrafter"/>
</dbReference>
<evidence type="ECO:0000313" key="9">
    <source>
        <dbReference type="Proteomes" id="UP001224812"/>
    </source>
</evidence>
<dbReference type="GO" id="GO:0043565">
    <property type="term" value="F:sequence-specific DNA binding"/>
    <property type="evidence" value="ECO:0007669"/>
    <property type="project" value="TreeGrafter"/>
</dbReference>
<keyword evidence="4" id="KW-0804">Transcription</keyword>
<keyword evidence="9" id="KW-1185">Reference proteome</keyword>
<dbReference type="AlphaFoldDB" id="A0A1H7ZV98"/>
<dbReference type="Pfam" id="PF00126">
    <property type="entry name" value="HTH_1"/>
    <property type="match status" value="1"/>
</dbReference>
<dbReference type="STRING" id="97481.SAMN05444853_1317"/>
<evidence type="ECO:0000313" key="8">
    <source>
        <dbReference type="Proteomes" id="UP000198883"/>
    </source>
</evidence>
<dbReference type="Gene3D" id="1.10.10.10">
    <property type="entry name" value="Winged helix-like DNA-binding domain superfamily/Winged helix DNA-binding domain"/>
    <property type="match status" value="1"/>
</dbReference>
<name>A0A1H7ZV98_9PAST</name>
<dbReference type="InterPro" id="IPR036390">
    <property type="entry name" value="WH_DNA-bd_sf"/>
</dbReference>
<sequence>MLNDFYLFVLITEAGSFQQAAKQENIPAATLTRRLQKLEDKLGCKLLHRSPRGITLTAEGEIYLDKCQPLIEKLQQNIQDIQQNNNQTKGTVRVLAPINLSVVLADFWSDFLIQYPDINLILSLNNRNDNFLEQSADIALRVGKQKDSNLIQKHLATMPMCIVASEKYLQNNPRIQCPNDLLNHQWIASQPLSPIIDLAHKHNNEKTQISLHNIVHNTNTRLQVNEIRLCVSLAKRGLGLTYVPEILCKKELQRGELVRILTEWQPPCRDIYAVWHTQKYLPNRVRVLIDALMDYFNHF</sequence>
<evidence type="ECO:0000313" key="7">
    <source>
        <dbReference type="EMBL" id="SEM62355.1"/>
    </source>
</evidence>
<dbReference type="InterPro" id="IPR000847">
    <property type="entry name" value="LysR_HTH_N"/>
</dbReference>
<dbReference type="PANTHER" id="PTHR30537">
    <property type="entry name" value="HTH-TYPE TRANSCRIPTIONAL REGULATOR"/>
    <property type="match status" value="1"/>
</dbReference>
<dbReference type="Proteomes" id="UP001224812">
    <property type="component" value="Unassembled WGS sequence"/>
</dbReference>
<organism evidence="7 8">
    <name type="scientific">Phocoenobacter skyensis</name>
    <dbReference type="NCBI Taxonomy" id="97481"/>
    <lineage>
        <taxon>Bacteria</taxon>
        <taxon>Pseudomonadati</taxon>
        <taxon>Pseudomonadota</taxon>
        <taxon>Gammaproteobacteria</taxon>
        <taxon>Pasteurellales</taxon>
        <taxon>Pasteurellaceae</taxon>
        <taxon>Phocoenobacter</taxon>
    </lineage>
</organism>
<proteinExistence type="inferred from homology"/>
<protein>
    <submittedName>
        <fullName evidence="6 7">LysR family transcriptional regulator</fullName>
    </submittedName>
</protein>
<dbReference type="InterPro" id="IPR036388">
    <property type="entry name" value="WH-like_DNA-bd_sf"/>
</dbReference>
<accession>A0A1H7ZV98</accession>
<dbReference type="Pfam" id="PF03466">
    <property type="entry name" value="LysR_substrate"/>
    <property type="match status" value="1"/>
</dbReference>
<dbReference type="OrthoDB" id="8885940at2"/>
<evidence type="ECO:0000256" key="2">
    <source>
        <dbReference type="ARBA" id="ARBA00023015"/>
    </source>
</evidence>
<dbReference type="PANTHER" id="PTHR30537:SF5">
    <property type="entry name" value="HTH-TYPE TRANSCRIPTIONAL ACTIVATOR TTDR-RELATED"/>
    <property type="match status" value="1"/>
</dbReference>
<dbReference type="FunFam" id="1.10.10.10:FF:000001">
    <property type="entry name" value="LysR family transcriptional regulator"/>
    <property type="match status" value="1"/>
</dbReference>
<gene>
    <name evidence="6" type="ORF">QJT92_10505</name>
    <name evidence="7" type="ORF">SAMN05444853_1317</name>
</gene>
<evidence type="ECO:0000256" key="1">
    <source>
        <dbReference type="ARBA" id="ARBA00009437"/>
    </source>
</evidence>